<dbReference type="GO" id="GO:0003723">
    <property type="term" value="F:RNA binding"/>
    <property type="evidence" value="ECO:0007669"/>
    <property type="project" value="InterPro"/>
</dbReference>
<dbReference type="PANTHER" id="PTHR42786:SF2">
    <property type="entry name" value="TRNA (CYTIDINE_URIDINE-2'-O-)-METHYLTRANSFERASE TRMJ"/>
    <property type="match status" value="1"/>
</dbReference>
<accession>A0A5D8Z644</accession>
<name>A0A5D8Z644_9GAMM</name>
<comment type="similarity">
    <text evidence="1">Belongs to the class IV-like SAM-binding methyltransferase superfamily. RNA methyltransferase TrmH family.</text>
</comment>
<dbReference type="EMBL" id="VTRV01000051">
    <property type="protein sequence ID" value="TZF90130.1"/>
    <property type="molecule type" value="Genomic_DNA"/>
</dbReference>
<sequence>MTLAADRVRIVLVGTQHPGNIGSAARAMKTMGLHRLVLVAPEKLPNAESDALAAGADDLLATATFHDDLASALAGCQRVLG</sequence>
<dbReference type="InterPro" id="IPR001537">
    <property type="entry name" value="SpoU_MeTrfase"/>
</dbReference>
<protein>
    <submittedName>
        <fullName evidence="6">tRNA (Cytosine(32)/uridine(32)-2'-O)-methyltransferase TrmJ</fullName>
    </submittedName>
</protein>
<dbReference type="GO" id="GO:0002128">
    <property type="term" value="P:tRNA nucleoside ribose methylation"/>
    <property type="evidence" value="ECO:0007669"/>
    <property type="project" value="TreeGrafter"/>
</dbReference>
<dbReference type="SUPFAM" id="SSF75217">
    <property type="entry name" value="alpha/beta knot"/>
    <property type="match status" value="1"/>
</dbReference>
<dbReference type="GO" id="GO:0008173">
    <property type="term" value="F:RNA methyltransferase activity"/>
    <property type="evidence" value="ECO:0007669"/>
    <property type="project" value="InterPro"/>
</dbReference>
<evidence type="ECO:0000313" key="6">
    <source>
        <dbReference type="EMBL" id="TZF90130.1"/>
    </source>
</evidence>
<dbReference type="InterPro" id="IPR029026">
    <property type="entry name" value="tRNA_m1G_MTases_N"/>
</dbReference>
<dbReference type="Pfam" id="PF00588">
    <property type="entry name" value="SpoU_methylase"/>
    <property type="match status" value="1"/>
</dbReference>
<dbReference type="AlphaFoldDB" id="A0A5D8Z644"/>
<dbReference type="PANTHER" id="PTHR42786">
    <property type="entry name" value="TRNA/RRNA METHYLTRANSFERASE"/>
    <property type="match status" value="1"/>
</dbReference>
<keyword evidence="2 6" id="KW-0489">Methyltransferase</keyword>
<feature type="domain" description="tRNA/rRNA methyltransferase SpoU type" evidence="5">
    <location>
        <begin position="8"/>
        <end position="78"/>
    </location>
</feature>
<dbReference type="InterPro" id="IPR029028">
    <property type="entry name" value="Alpha/beta_knot_MTases"/>
</dbReference>
<keyword evidence="4" id="KW-0949">S-adenosyl-L-methionine</keyword>
<keyword evidence="7" id="KW-1185">Reference proteome</keyword>
<dbReference type="Gene3D" id="3.40.1280.10">
    <property type="match status" value="1"/>
</dbReference>
<dbReference type="GO" id="GO:0005829">
    <property type="term" value="C:cytosol"/>
    <property type="evidence" value="ECO:0007669"/>
    <property type="project" value="TreeGrafter"/>
</dbReference>
<dbReference type="Proteomes" id="UP000323164">
    <property type="component" value="Unassembled WGS sequence"/>
</dbReference>
<evidence type="ECO:0000256" key="1">
    <source>
        <dbReference type="ARBA" id="ARBA00007228"/>
    </source>
</evidence>
<evidence type="ECO:0000259" key="5">
    <source>
        <dbReference type="Pfam" id="PF00588"/>
    </source>
</evidence>
<evidence type="ECO:0000313" key="7">
    <source>
        <dbReference type="Proteomes" id="UP000323164"/>
    </source>
</evidence>
<gene>
    <name evidence="6" type="ORF">FW784_06450</name>
</gene>
<comment type="caution">
    <text evidence="6">The sequence shown here is derived from an EMBL/GenBank/DDBJ whole genome shotgun (WGS) entry which is preliminary data.</text>
</comment>
<evidence type="ECO:0000256" key="2">
    <source>
        <dbReference type="ARBA" id="ARBA00022603"/>
    </source>
</evidence>
<keyword evidence="3 6" id="KW-0808">Transferase</keyword>
<dbReference type="InterPro" id="IPR004384">
    <property type="entry name" value="RNA_MeTrfase_TrmJ/LasT"/>
</dbReference>
<feature type="non-terminal residue" evidence="6">
    <location>
        <position position="81"/>
    </location>
</feature>
<evidence type="ECO:0000256" key="4">
    <source>
        <dbReference type="ARBA" id="ARBA00022691"/>
    </source>
</evidence>
<organism evidence="6 7">
    <name type="scientific">Cognatilysobacter lacus</name>
    <dbReference type="NCBI Taxonomy" id="1643323"/>
    <lineage>
        <taxon>Bacteria</taxon>
        <taxon>Pseudomonadati</taxon>
        <taxon>Pseudomonadota</taxon>
        <taxon>Gammaproteobacteria</taxon>
        <taxon>Lysobacterales</taxon>
        <taxon>Lysobacteraceae</taxon>
        <taxon>Cognatilysobacter</taxon>
    </lineage>
</organism>
<evidence type="ECO:0000256" key="3">
    <source>
        <dbReference type="ARBA" id="ARBA00022679"/>
    </source>
</evidence>
<proteinExistence type="inferred from homology"/>
<dbReference type="RefSeq" id="WP_328592713.1">
    <property type="nucleotide sequence ID" value="NZ_VTRV01000051.1"/>
</dbReference>
<reference evidence="6 7" key="1">
    <citation type="submission" date="2019-08" db="EMBL/GenBank/DDBJ databases">
        <title>Draft genome sequence of Lysobacter sp. UKS-15.</title>
        <authorList>
            <person name="Im W.-T."/>
        </authorList>
    </citation>
    <scope>NUCLEOTIDE SEQUENCE [LARGE SCALE GENOMIC DNA]</scope>
    <source>
        <strain evidence="6 7">UKS-15</strain>
    </source>
</reference>